<evidence type="ECO:0000313" key="3">
    <source>
        <dbReference type="Proteomes" id="UP000468928"/>
    </source>
</evidence>
<sequence>MVLLSEELSIVARERNWTLVLEWLVSSLPDRSPEILPDRHPRWSQFVRSSARRDPCAGDGSDDFGEWAHGSASRRFLASRNACVVA</sequence>
<protein>
    <submittedName>
        <fullName evidence="1">Uncharacterized protein</fullName>
    </submittedName>
</protein>
<accession>A0A6P1D3D0</accession>
<evidence type="ECO:0000313" key="4">
    <source>
        <dbReference type="Proteomes" id="UP000470876"/>
    </source>
</evidence>
<comment type="caution">
    <text evidence="1">The sequence shown here is derived from an EMBL/GenBank/DDBJ whole genome shotgun (WGS) entry which is preliminary data.</text>
</comment>
<keyword evidence="4" id="KW-1185">Reference proteome</keyword>
<reference evidence="3 4" key="1">
    <citation type="submission" date="2020-01" db="EMBL/GenBank/DDBJ databases">
        <title>Genetics and antimicrobial susceptibilities of Nocardia species isolated from the soil; a comparison with species isolated from humans.</title>
        <authorList>
            <person name="Carrasco G."/>
            <person name="Monzon S."/>
            <person name="Sansegundo M."/>
            <person name="Garcia E."/>
            <person name="Garrido N."/>
            <person name="Medina M.J."/>
            <person name="Villalon P."/>
            <person name="Ramirez-Arocha A.C."/>
            <person name="Jimenez P."/>
            <person name="Cuesta I."/>
            <person name="Valdezate S."/>
        </authorList>
    </citation>
    <scope>NUCLEOTIDE SEQUENCE [LARGE SCALE GENOMIC DNA]</scope>
    <source>
        <strain evidence="1 3">CNM20110639</strain>
        <strain evidence="2 4">CNM20110649</strain>
    </source>
</reference>
<dbReference type="RefSeq" id="WP_163823388.1">
    <property type="nucleotide sequence ID" value="NZ_JAAGUX010000018.1"/>
</dbReference>
<evidence type="ECO:0000313" key="2">
    <source>
        <dbReference type="EMBL" id="NEW56522.1"/>
    </source>
</evidence>
<organism evidence="1 3">
    <name type="scientific">Nocardia cyriacigeorgica</name>
    <dbReference type="NCBI Taxonomy" id="135487"/>
    <lineage>
        <taxon>Bacteria</taxon>
        <taxon>Bacillati</taxon>
        <taxon>Actinomycetota</taxon>
        <taxon>Actinomycetes</taxon>
        <taxon>Mycobacteriales</taxon>
        <taxon>Nocardiaceae</taxon>
        <taxon>Nocardia</taxon>
    </lineage>
</organism>
<dbReference type="EMBL" id="JAAGUX010000018">
    <property type="protein sequence ID" value="NEW56522.1"/>
    <property type="molecule type" value="Genomic_DNA"/>
</dbReference>
<dbReference type="Proteomes" id="UP000468928">
    <property type="component" value="Unassembled WGS sequence"/>
</dbReference>
<dbReference type="EMBL" id="JAAGUZ010000011">
    <property type="protein sequence ID" value="NEW43974.1"/>
    <property type="molecule type" value="Genomic_DNA"/>
</dbReference>
<dbReference type="AlphaFoldDB" id="A0A6P1D3D0"/>
<name>A0A6P1D3D0_9NOCA</name>
<proteinExistence type="predicted"/>
<evidence type="ECO:0000313" key="1">
    <source>
        <dbReference type="EMBL" id="NEW43974.1"/>
    </source>
</evidence>
<dbReference type="Proteomes" id="UP000470876">
    <property type="component" value="Unassembled WGS sequence"/>
</dbReference>
<gene>
    <name evidence="1" type="ORF">GV789_05795</name>
    <name evidence="2" type="ORF">GV794_12785</name>
</gene>